<name>A0A4Y6PS42_PERCE</name>
<accession>A0A4Y6PS42</accession>
<reference evidence="2 3" key="1">
    <citation type="submission" date="2019-06" db="EMBL/GenBank/DDBJ databases">
        <title>Persicimonas caeni gen. nov., sp. nov., a predatory bacterium isolated from solar saltern.</title>
        <authorList>
            <person name="Wang S."/>
        </authorList>
    </citation>
    <scope>NUCLEOTIDE SEQUENCE [LARGE SCALE GENOMIC DNA]</scope>
    <source>
        <strain evidence="2 3">YN101</strain>
    </source>
</reference>
<evidence type="ECO:0008006" key="4">
    <source>
        <dbReference type="Google" id="ProtNLM"/>
    </source>
</evidence>
<dbReference type="AlphaFoldDB" id="A0A4Y6PS42"/>
<evidence type="ECO:0000313" key="2">
    <source>
        <dbReference type="EMBL" id="QDG50605.1"/>
    </source>
</evidence>
<feature type="chain" id="PRO_5030106337" description="Transporter" evidence="1">
    <location>
        <begin position="26"/>
        <end position="305"/>
    </location>
</feature>
<organism evidence="2 3">
    <name type="scientific">Persicimonas caeni</name>
    <dbReference type="NCBI Taxonomy" id="2292766"/>
    <lineage>
        <taxon>Bacteria</taxon>
        <taxon>Deltaproteobacteria</taxon>
        <taxon>Bradymonadales</taxon>
        <taxon>Bradymonadaceae</taxon>
        <taxon>Persicimonas</taxon>
    </lineage>
</organism>
<dbReference type="RefSeq" id="WP_141197097.1">
    <property type="nucleotide sequence ID" value="NZ_CP041186.1"/>
</dbReference>
<keyword evidence="1" id="KW-0732">Signal</keyword>
<protein>
    <recommendedName>
        <fullName evidence="4">Transporter</fullName>
    </recommendedName>
</protein>
<dbReference type="EMBL" id="CP041186">
    <property type="protein sequence ID" value="QDG50605.1"/>
    <property type="molecule type" value="Genomic_DNA"/>
</dbReference>
<accession>A0A5B8Y6Z3</accession>
<gene>
    <name evidence="2" type="ORF">FIV42_07625</name>
</gene>
<sequence length="305" mass="33735">MRSFSPAARTVLLTASLLLASLSFAATAAAQEKVPEKAPTPEVVEEKPDKEGNHLHVHSAFALRAIPIGTQLALDAGYHIKLFDSESLLLKNTYVELGAATNSSPSNFWGGAYVEAVPLAVLKLRLQAQSLHYFGTFGYLHYPDDPTNPDWSTDVIGGDPGEGNPASGLLLDATAQLQAKVGNVVAMVPFKYRYIDMDVEQDYYESTFDFLLAPTDQMWMIQPMLAYVFTFDDSWLLTGLRWEHAETIETDLSRDMPTLLGMWKLPGMLAGGEMKLVGLGGYWFSHPNREGTIYLASQFAVDWKY</sequence>
<dbReference type="Proteomes" id="UP000315995">
    <property type="component" value="Chromosome"/>
</dbReference>
<evidence type="ECO:0000313" key="3">
    <source>
        <dbReference type="Proteomes" id="UP000315995"/>
    </source>
</evidence>
<dbReference type="OrthoDB" id="5492788at2"/>
<proteinExistence type="predicted"/>
<evidence type="ECO:0000256" key="1">
    <source>
        <dbReference type="SAM" id="SignalP"/>
    </source>
</evidence>
<keyword evidence="3" id="KW-1185">Reference proteome</keyword>
<feature type="signal peptide" evidence="1">
    <location>
        <begin position="1"/>
        <end position="25"/>
    </location>
</feature>